<proteinExistence type="predicted"/>
<dbReference type="SUPFAM" id="SSF55785">
    <property type="entry name" value="PYP-like sensor domain (PAS domain)"/>
    <property type="match status" value="1"/>
</dbReference>
<keyword evidence="11" id="KW-1185">Reference proteome</keyword>
<dbReference type="InterPro" id="IPR035965">
    <property type="entry name" value="PAS-like_dom_sf"/>
</dbReference>
<evidence type="ECO:0000256" key="7">
    <source>
        <dbReference type="SAM" id="Phobius"/>
    </source>
</evidence>
<dbReference type="Gene3D" id="1.10.287.950">
    <property type="entry name" value="Methyl-accepting chemotaxis protein"/>
    <property type="match status" value="1"/>
</dbReference>
<organism evidence="10 11">
    <name type="scientific">Marinobacter lacisalsi</name>
    <dbReference type="NCBI Taxonomy" id="475979"/>
    <lineage>
        <taxon>Bacteria</taxon>
        <taxon>Pseudomonadati</taxon>
        <taxon>Pseudomonadota</taxon>
        <taxon>Gammaproteobacteria</taxon>
        <taxon>Pseudomonadales</taxon>
        <taxon>Marinobacteraceae</taxon>
        <taxon>Marinobacter</taxon>
    </lineage>
</organism>
<reference evidence="11" key="1">
    <citation type="journal article" date="2019" name="Int. J. Syst. Evol. Microbiol.">
        <title>The Global Catalogue of Microorganisms (GCM) 10K type strain sequencing project: providing services to taxonomists for standard genome sequencing and annotation.</title>
        <authorList>
            <consortium name="The Broad Institute Genomics Platform"/>
            <consortium name="The Broad Institute Genome Sequencing Center for Infectious Disease"/>
            <person name="Wu L."/>
            <person name="Ma J."/>
        </authorList>
    </citation>
    <scope>NUCLEOTIDE SEQUENCE [LARGE SCALE GENOMIC DNA]</scope>
    <source>
        <strain evidence="11">CECT 7297</strain>
    </source>
</reference>
<dbReference type="SUPFAM" id="SSF58104">
    <property type="entry name" value="Methyl-accepting chemotaxis protein (MCP) signaling domain"/>
    <property type="match status" value="1"/>
</dbReference>
<evidence type="ECO:0000259" key="8">
    <source>
        <dbReference type="PROSITE" id="PS50111"/>
    </source>
</evidence>
<dbReference type="Gene3D" id="3.30.450.20">
    <property type="entry name" value="PAS domain"/>
    <property type="match status" value="1"/>
</dbReference>
<accession>A0ABV8QCT9</accession>
<dbReference type="Pfam" id="PF08447">
    <property type="entry name" value="PAS_3"/>
    <property type="match status" value="1"/>
</dbReference>
<evidence type="ECO:0000313" key="11">
    <source>
        <dbReference type="Proteomes" id="UP001595798"/>
    </source>
</evidence>
<evidence type="ECO:0000256" key="4">
    <source>
        <dbReference type="ARBA" id="ARBA00023136"/>
    </source>
</evidence>
<dbReference type="SMART" id="SM00283">
    <property type="entry name" value="MA"/>
    <property type="match status" value="1"/>
</dbReference>
<dbReference type="CDD" id="cd00130">
    <property type="entry name" value="PAS"/>
    <property type="match status" value="1"/>
</dbReference>
<protein>
    <submittedName>
        <fullName evidence="10">Methyl-accepting chemotaxis protein</fullName>
    </submittedName>
</protein>
<dbReference type="InterPro" id="IPR013655">
    <property type="entry name" value="PAS_fold_3"/>
</dbReference>
<sequence length="537" mass="58230">MRVNSPVTHRNVPVDSDANILSTTNPKGQITHINDEFVEISGFTRDELIGQPHNIIRHPDMPRAAYEEMWSRLRNGETWLGAVKNRCKNGDHYWVRAYAIPVLGKNGDVVELQSIRSQLEPEARARAEKLYASLSKNQPGKGPVERPGLRRGPSLHSKLMLAMALIIAMTTTVQLLMPSALVIALSGGIAVAASLLVLWWLTGSLRQCVQRARSVIDDTVAEHIFTGRVDDIGSLDLTITQQSAELDAVVKRMHDVIGKLDGGAACTISRSADAHSAVQQQATATDTIASASEQMSVTSREVASNAMSMLDQVRLASERVTKGRELTQETRNSMENLSRELGQASSAVGDLTEASRGVTAALEVIGEITEQTNLLALNASIEAARAGDAGRGFAVVADEVRSLALRTKSSTEQIEQTLKHFRQTVADATSSMERCDHHARQTVENAVSSDHTLEELVENIDHISEACNGTSAAAEQQHNASSEISGKIISINELGDSAMGLVQEAQHATTELKQQIADVARLVTRLRERGQLSRQVV</sequence>
<dbReference type="InterPro" id="IPR000014">
    <property type="entry name" value="PAS"/>
</dbReference>
<evidence type="ECO:0000313" key="10">
    <source>
        <dbReference type="EMBL" id="MFC4257739.1"/>
    </source>
</evidence>
<dbReference type="SMART" id="SM00091">
    <property type="entry name" value="PAS"/>
    <property type="match status" value="1"/>
</dbReference>
<dbReference type="InterPro" id="IPR004089">
    <property type="entry name" value="MCPsignal_dom"/>
</dbReference>
<comment type="subcellular location">
    <subcellularLocation>
        <location evidence="1">Membrane</location>
    </subcellularLocation>
</comment>
<dbReference type="PANTHER" id="PTHR32089">
    <property type="entry name" value="METHYL-ACCEPTING CHEMOTAXIS PROTEIN MCPB"/>
    <property type="match status" value="1"/>
</dbReference>
<dbReference type="CDD" id="cd11386">
    <property type="entry name" value="MCP_signal"/>
    <property type="match status" value="1"/>
</dbReference>
<dbReference type="PROSITE" id="PS50112">
    <property type="entry name" value="PAS"/>
    <property type="match status" value="1"/>
</dbReference>
<comment type="caution">
    <text evidence="10">The sequence shown here is derived from an EMBL/GenBank/DDBJ whole genome shotgun (WGS) entry which is preliminary data.</text>
</comment>
<feature type="transmembrane region" description="Helical" evidence="7">
    <location>
        <begin position="159"/>
        <end position="177"/>
    </location>
</feature>
<feature type="domain" description="PAS" evidence="9">
    <location>
        <begin position="25"/>
        <end position="76"/>
    </location>
</feature>
<feature type="domain" description="Methyl-accepting transducer" evidence="8">
    <location>
        <begin position="256"/>
        <end position="492"/>
    </location>
</feature>
<keyword evidence="4 7" id="KW-0472">Membrane</keyword>
<feature type="transmembrane region" description="Helical" evidence="7">
    <location>
        <begin position="183"/>
        <end position="201"/>
    </location>
</feature>
<dbReference type="PROSITE" id="PS50111">
    <property type="entry name" value="CHEMOTAXIS_TRANSDUC_2"/>
    <property type="match status" value="1"/>
</dbReference>
<dbReference type="RefSeq" id="WP_379884992.1">
    <property type="nucleotide sequence ID" value="NZ_JBHSDI010000001.1"/>
</dbReference>
<evidence type="ECO:0000256" key="1">
    <source>
        <dbReference type="ARBA" id="ARBA00004370"/>
    </source>
</evidence>
<evidence type="ECO:0000259" key="9">
    <source>
        <dbReference type="PROSITE" id="PS50112"/>
    </source>
</evidence>
<gene>
    <name evidence="10" type="ORF">ACFOZ5_01700</name>
</gene>
<evidence type="ECO:0000256" key="2">
    <source>
        <dbReference type="ARBA" id="ARBA00022692"/>
    </source>
</evidence>
<keyword evidence="2 7" id="KW-0812">Transmembrane</keyword>
<keyword evidence="5 6" id="KW-0807">Transducer</keyword>
<evidence type="ECO:0000256" key="6">
    <source>
        <dbReference type="PROSITE-ProRule" id="PRU00284"/>
    </source>
</evidence>
<dbReference type="NCBIfam" id="TIGR00229">
    <property type="entry name" value="sensory_box"/>
    <property type="match status" value="1"/>
</dbReference>
<dbReference type="EMBL" id="JBHSDI010000001">
    <property type="protein sequence ID" value="MFC4257739.1"/>
    <property type="molecule type" value="Genomic_DNA"/>
</dbReference>
<dbReference type="PANTHER" id="PTHR32089:SF74">
    <property type="entry name" value="METHYL-ACCEPTING CHEMOTAXIS PROTEIN AER"/>
    <property type="match status" value="1"/>
</dbReference>
<evidence type="ECO:0000256" key="3">
    <source>
        <dbReference type="ARBA" id="ARBA00022989"/>
    </source>
</evidence>
<dbReference type="Proteomes" id="UP001595798">
    <property type="component" value="Unassembled WGS sequence"/>
</dbReference>
<dbReference type="Pfam" id="PF00015">
    <property type="entry name" value="MCPsignal"/>
    <property type="match status" value="1"/>
</dbReference>
<keyword evidence="3 7" id="KW-1133">Transmembrane helix</keyword>
<name>A0ABV8QCT9_9GAMM</name>
<evidence type="ECO:0000256" key="5">
    <source>
        <dbReference type="ARBA" id="ARBA00023224"/>
    </source>
</evidence>